<dbReference type="GO" id="GO:0006886">
    <property type="term" value="P:intracellular protein transport"/>
    <property type="evidence" value="ECO:0007669"/>
    <property type="project" value="InterPro"/>
</dbReference>
<dbReference type="AlphaFoldDB" id="T0ZP18"/>
<dbReference type="PANTHER" id="PTHR30612:SF0">
    <property type="entry name" value="CHLOROPLAST PROTEIN-TRANSPORTING ATPASE"/>
    <property type="match status" value="1"/>
</dbReference>
<gene>
    <name evidence="2" type="ORF">B2A_08904</name>
</gene>
<dbReference type="InterPro" id="IPR011116">
    <property type="entry name" value="SecA_Wing/Scaffold"/>
</dbReference>
<dbReference type="GO" id="GO:0031522">
    <property type="term" value="C:cell envelope Sec protein transport complex"/>
    <property type="evidence" value="ECO:0007669"/>
    <property type="project" value="TreeGrafter"/>
</dbReference>
<evidence type="ECO:0000313" key="2">
    <source>
        <dbReference type="EMBL" id="EQD46408.1"/>
    </source>
</evidence>
<evidence type="ECO:0000259" key="1">
    <source>
        <dbReference type="Pfam" id="PF07516"/>
    </source>
</evidence>
<proteinExistence type="predicted"/>
<dbReference type="GO" id="GO:0043952">
    <property type="term" value="P:protein transport by the Sec complex"/>
    <property type="evidence" value="ECO:0007669"/>
    <property type="project" value="TreeGrafter"/>
</dbReference>
<protein>
    <submittedName>
        <fullName evidence="2">Preprotein translocase subunit SecA</fullName>
    </submittedName>
</protein>
<dbReference type="Gene3D" id="1.10.3060.10">
    <property type="entry name" value="Helical scaffold and wing domains of SecA"/>
    <property type="match status" value="1"/>
</dbReference>
<organism evidence="2">
    <name type="scientific">mine drainage metagenome</name>
    <dbReference type="NCBI Taxonomy" id="410659"/>
    <lineage>
        <taxon>unclassified sequences</taxon>
        <taxon>metagenomes</taxon>
        <taxon>ecological metagenomes</taxon>
    </lineage>
</organism>
<dbReference type="InterPro" id="IPR036266">
    <property type="entry name" value="SecA_Wing/Scaffold_sf"/>
</dbReference>
<dbReference type="EMBL" id="AUZZ01006422">
    <property type="protein sequence ID" value="EQD46408.1"/>
    <property type="molecule type" value="Genomic_DNA"/>
</dbReference>
<reference evidence="2" key="2">
    <citation type="journal article" date="2014" name="ISME J.">
        <title>Microbial stratification in low pH oxic and suboxic macroscopic growths along an acid mine drainage.</title>
        <authorList>
            <person name="Mendez-Garcia C."/>
            <person name="Mesa V."/>
            <person name="Sprenger R.R."/>
            <person name="Richter M."/>
            <person name="Diez M.S."/>
            <person name="Solano J."/>
            <person name="Bargiela R."/>
            <person name="Golyshina O.V."/>
            <person name="Manteca A."/>
            <person name="Ramos J.L."/>
            <person name="Gallego J.R."/>
            <person name="Llorente I."/>
            <person name="Martins Dos Santos V.A."/>
            <person name="Jensen O.N."/>
            <person name="Pelaez A.I."/>
            <person name="Sanchez J."/>
            <person name="Ferrer M."/>
        </authorList>
    </citation>
    <scope>NUCLEOTIDE SEQUENCE</scope>
</reference>
<dbReference type="GO" id="GO:0005829">
    <property type="term" value="C:cytosol"/>
    <property type="evidence" value="ECO:0007669"/>
    <property type="project" value="TreeGrafter"/>
</dbReference>
<feature type="domain" description="SecA Wing/Scaffold" evidence="1">
    <location>
        <begin position="22"/>
        <end position="120"/>
    </location>
</feature>
<sequence length="126" mass="14819">MRLFATGAMQWVMERALPEDVPIEAKMVARAIERAQHTVEQRNAETRKEVLKYDEVLNEQRKVIYARRLQVIDNEDLRESTETLLEQTVVSLVQNYCPGNFPEEWDVEGLLTDLSQYYPTRFEPDD</sequence>
<dbReference type="Pfam" id="PF07516">
    <property type="entry name" value="SecA_SW"/>
    <property type="match status" value="1"/>
</dbReference>
<feature type="non-terminal residue" evidence="2">
    <location>
        <position position="126"/>
    </location>
</feature>
<dbReference type="GO" id="GO:0006605">
    <property type="term" value="P:protein targeting"/>
    <property type="evidence" value="ECO:0007669"/>
    <property type="project" value="InterPro"/>
</dbReference>
<dbReference type="GO" id="GO:0005524">
    <property type="term" value="F:ATP binding"/>
    <property type="evidence" value="ECO:0007669"/>
    <property type="project" value="InterPro"/>
</dbReference>
<name>T0ZP18_9ZZZZ</name>
<dbReference type="InterPro" id="IPR000185">
    <property type="entry name" value="SecA"/>
</dbReference>
<accession>T0ZP18</accession>
<dbReference type="GO" id="GO:0017038">
    <property type="term" value="P:protein import"/>
    <property type="evidence" value="ECO:0007669"/>
    <property type="project" value="InterPro"/>
</dbReference>
<reference evidence="2" key="1">
    <citation type="submission" date="2013-08" db="EMBL/GenBank/DDBJ databases">
        <authorList>
            <person name="Mendez C."/>
            <person name="Richter M."/>
            <person name="Ferrer M."/>
            <person name="Sanchez J."/>
        </authorList>
    </citation>
    <scope>NUCLEOTIDE SEQUENCE</scope>
</reference>
<dbReference type="GO" id="GO:0005886">
    <property type="term" value="C:plasma membrane"/>
    <property type="evidence" value="ECO:0007669"/>
    <property type="project" value="TreeGrafter"/>
</dbReference>
<dbReference type="PANTHER" id="PTHR30612">
    <property type="entry name" value="SECA INNER MEMBRANE COMPONENT OF SEC PROTEIN SECRETION SYSTEM"/>
    <property type="match status" value="1"/>
</dbReference>
<dbReference type="SUPFAM" id="SSF81886">
    <property type="entry name" value="Helical scaffold and wing domains of SecA"/>
    <property type="match status" value="1"/>
</dbReference>
<comment type="caution">
    <text evidence="2">The sequence shown here is derived from an EMBL/GenBank/DDBJ whole genome shotgun (WGS) entry which is preliminary data.</text>
</comment>